<evidence type="ECO:0000259" key="5">
    <source>
        <dbReference type="PROSITE" id="PS50977"/>
    </source>
</evidence>
<dbReference type="InterPro" id="IPR001647">
    <property type="entry name" value="HTH_TetR"/>
</dbReference>
<dbReference type="GO" id="GO:0003700">
    <property type="term" value="F:DNA-binding transcription factor activity"/>
    <property type="evidence" value="ECO:0007669"/>
    <property type="project" value="TreeGrafter"/>
</dbReference>
<dbReference type="GO" id="GO:0000976">
    <property type="term" value="F:transcription cis-regulatory region binding"/>
    <property type="evidence" value="ECO:0007669"/>
    <property type="project" value="TreeGrafter"/>
</dbReference>
<comment type="caution">
    <text evidence="6">The sequence shown here is derived from an EMBL/GenBank/DDBJ whole genome shotgun (WGS) entry which is preliminary data.</text>
</comment>
<accession>A0A318NS92</accession>
<dbReference type="InterPro" id="IPR050109">
    <property type="entry name" value="HTH-type_TetR-like_transc_reg"/>
</dbReference>
<evidence type="ECO:0000256" key="4">
    <source>
        <dbReference type="PROSITE-ProRule" id="PRU00335"/>
    </source>
</evidence>
<feature type="DNA-binding region" description="H-T-H motif" evidence="4">
    <location>
        <begin position="43"/>
        <end position="62"/>
    </location>
</feature>
<dbReference type="Pfam" id="PF00440">
    <property type="entry name" value="TetR_N"/>
    <property type="match status" value="1"/>
</dbReference>
<gene>
    <name evidence="6" type="ORF">C7C45_18930</name>
</gene>
<evidence type="ECO:0000313" key="7">
    <source>
        <dbReference type="Proteomes" id="UP000248333"/>
    </source>
</evidence>
<name>A0A318NS92_9ACTN</name>
<dbReference type="OrthoDB" id="5177743at2"/>
<feature type="domain" description="HTH tetR-type" evidence="5">
    <location>
        <begin position="20"/>
        <end position="80"/>
    </location>
</feature>
<dbReference type="PROSITE" id="PS50977">
    <property type="entry name" value="HTH_TETR_2"/>
    <property type="match status" value="1"/>
</dbReference>
<dbReference type="SUPFAM" id="SSF48498">
    <property type="entry name" value="Tetracyclin repressor-like, C-terminal domain"/>
    <property type="match status" value="1"/>
</dbReference>
<dbReference type="PRINTS" id="PR00455">
    <property type="entry name" value="HTHTETR"/>
</dbReference>
<protein>
    <recommendedName>
        <fullName evidence="5">HTH tetR-type domain-containing protein</fullName>
    </recommendedName>
</protein>
<dbReference type="Gene3D" id="1.10.357.10">
    <property type="entry name" value="Tetracycline Repressor, domain 2"/>
    <property type="match status" value="1"/>
</dbReference>
<dbReference type="InterPro" id="IPR009057">
    <property type="entry name" value="Homeodomain-like_sf"/>
</dbReference>
<dbReference type="PANTHER" id="PTHR30055:SF234">
    <property type="entry name" value="HTH-TYPE TRANSCRIPTIONAL REGULATOR BETI"/>
    <property type="match status" value="1"/>
</dbReference>
<dbReference type="RefSeq" id="WP_110565006.1">
    <property type="nucleotide sequence ID" value="NZ_PYBV01000022.1"/>
</dbReference>
<dbReference type="AlphaFoldDB" id="A0A318NS92"/>
<evidence type="ECO:0000313" key="6">
    <source>
        <dbReference type="EMBL" id="PYC68533.1"/>
    </source>
</evidence>
<evidence type="ECO:0000256" key="1">
    <source>
        <dbReference type="ARBA" id="ARBA00023015"/>
    </source>
</evidence>
<sequence>MLNYQPTAWLRNGLRMTEQLDRRQALVHAAFSAIAEHGFEGFRLRPIAAAAGIDHSTLHHYFRTKADLIAAVLEHVTSQFEATMHNDLEPAARLRQHLNEIATAVVVRPELFVVLDELDLRARRDKSTEVDIDHDEQGWRDALAAIFNEGIEQHVWSMNLNVAASVELVIATVKGIRLRPDKAESVVNQLCDLFSPERLTHA</sequence>
<proteinExistence type="predicted"/>
<dbReference type="InterPro" id="IPR036271">
    <property type="entry name" value="Tet_transcr_reg_TetR-rel_C_sf"/>
</dbReference>
<dbReference type="SUPFAM" id="SSF46689">
    <property type="entry name" value="Homeodomain-like"/>
    <property type="match status" value="1"/>
</dbReference>
<keyword evidence="3" id="KW-0804">Transcription</keyword>
<keyword evidence="7" id="KW-1185">Reference proteome</keyword>
<keyword evidence="1" id="KW-0805">Transcription regulation</keyword>
<evidence type="ECO:0000256" key="2">
    <source>
        <dbReference type="ARBA" id="ARBA00023125"/>
    </source>
</evidence>
<evidence type="ECO:0000256" key="3">
    <source>
        <dbReference type="ARBA" id="ARBA00023163"/>
    </source>
</evidence>
<dbReference type="PANTHER" id="PTHR30055">
    <property type="entry name" value="HTH-TYPE TRANSCRIPTIONAL REGULATOR RUTR"/>
    <property type="match status" value="1"/>
</dbReference>
<dbReference type="Proteomes" id="UP000248333">
    <property type="component" value="Unassembled WGS sequence"/>
</dbReference>
<keyword evidence="2 4" id="KW-0238">DNA-binding</keyword>
<organism evidence="6 7">
    <name type="scientific">Micromonospora arborensis</name>
    <dbReference type="NCBI Taxonomy" id="2116518"/>
    <lineage>
        <taxon>Bacteria</taxon>
        <taxon>Bacillati</taxon>
        <taxon>Actinomycetota</taxon>
        <taxon>Actinomycetes</taxon>
        <taxon>Micromonosporales</taxon>
        <taxon>Micromonosporaceae</taxon>
        <taxon>Micromonospora</taxon>
    </lineage>
</organism>
<dbReference type="EMBL" id="PYBV01000022">
    <property type="protein sequence ID" value="PYC68533.1"/>
    <property type="molecule type" value="Genomic_DNA"/>
</dbReference>
<reference evidence="6 7" key="1">
    <citation type="submission" date="2018-03" db="EMBL/GenBank/DDBJ databases">
        <title>Bioinformatic expansion and discovery of thiopeptide antibiotics.</title>
        <authorList>
            <person name="Schwalen C.J."/>
            <person name="Hudson G.A."/>
            <person name="Mitchell D.A."/>
        </authorList>
    </citation>
    <scope>NUCLEOTIDE SEQUENCE [LARGE SCALE GENOMIC DNA]</scope>
    <source>
        <strain evidence="6 7">NRRL 8041</strain>
    </source>
</reference>